<dbReference type="InterPro" id="IPR036259">
    <property type="entry name" value="MFS_trans_sf"/>
</dbReference>
<dbReference type="InterPro" id="IPR020846">
    <property type="entry name" value="MFS_dom"/>
</dbReference>
<dbReference type="Gene3D" id="1.20.1720.10">
    <property type="entry name" value="Multidrug resistance protein D"/>
    <property type="match status" value="1"/>
</dbReference>
<keyword evidence="4 7" id="KW-0812">Transmembrane</keyword>
<evidence type="ECO:0000256" key="1">
    <source>
        <dbReference type="ARBA" id="ARBA00004651"/>
    </source>
</evidence>
<name>A0ABS0ZFB9_9GAMM</name>
<evidence type="ECO:0000256" key="2">
    <source>
        <dbReference type="ARBA" id="ARBA00022448"/>
    </source>
</evidence>
<feature type="transmembrane region" description="Helical" evidence="7">
    <location>
        <begin position="309"/>
        <end position="332"/>
    </location>
</feature>
<feature type="transmembrane region" description="Helical" evidence="7">
    <location>
        <begin position="173"/>
        <end position="194"/>
    </location>
</feature>
<dbReference type="InterPro" id="IPR004638">
    <property type="entry name" value="EmrB-like"/>
</dbReference>
<dbReference type="InterPro" id="IPR011701">
    <property type="entry name" value="MFS"/>
</dbReference>
<feature type="domain" description="Major facilitator superfamily (MFS) profile" evidence="8">
    <location>
        <begin position="21"/>
        <end position="463"/>
    </location>
</feature>
<proteinExistence type="predicted"/>
<keyword evidence="2" id="KW-0813">Transport</keyword>
<feature type="transmembrane region" description="Helical" evidence="7">
    <location>
        <begin position="86"/>
        <end position="104"/>
    </location>
</feature>
<dbReference type="EMBL" id="JAEMUH010000012">
    <property type="protein sequence ID" value="MBJ7551601.1"/>
    <property type="molecule type" value="Genomic_DNA"/>
</dbReference>
<keyword evidence="5 7" id="KW-1133">Transmembrane helix</keyword>
<dbReference type="Gene3D" id="1.20.1250.20">
    <property type="entry name" value="MFS general substrate transporter like domains"/>
    <property type="match status" value="1"/>
</dbReference>
<keyword evidence="3" id="KW-1003">Cell membrane</keyword>
<dbReference type="Pfam" id="PF07690">
    <property type="entry name" value="MFS_1"/>
    <property type="match status" value="1"/>
</dbReference>
<gene>
    <name evidence="9" type="ORF">JHD44_12975</name>
</gene>
<comment type="subcellular location">
    <subcellularLocation>
        <location evidence="1">Cell membrane</location>
        <topology evidence="1">Multi-pass membrane protein</topology>
    </subcellularLocation>
</comment>
<evidence type="ECO:0000256" key="7">
    <source>
        <dbReference type="SAM" id="Phobius"/>
    </source>
</evidence>
<feature type="transmembrane region" description="Helical" evidence="7">
    <location>
        <begin position="442"/>
        <end position="459"/>
    </location>
</feature>
<feature type="transmembrane region" description="Helical" evidence="7">
    <location>
        <begin position="272"/>
        <end position="303"/>
    </location>
</feature>
<feature type="transmembrane region" description="Helical" evidence="7">
    <location>
        <begin position="21"/>
        <end position="47"/>
    </location>
</feature>
<feature type="transmembrane region" description="Helical" evidence="7">
    <location>
        <begin position="413"/>
        <end position="436"/>
    </location>
</feature>
<evidence type="ECO:0000313" key="9">
    <source>
        <dbReference type="EMBL" id="MBJ7551601.1"/>
    </source>
</evidence>
<dbReference type="SUPFAM" id="SSF103473">
    <property type="entry name" value="MFS general substrate transporter"/>
    <property type="match status" value="1"/>
</dbReference>
<dbReference type="NCBIfam" id="TIGR00711">
    <property type="entry name" value="efflux_EmrB"/>
    <property type="match status" value="1"/>
</dbReference>
<feature type="transmembrane region" description="Helical" evidence="7">
    <location>
        <begin position="344"/>
        <end position="363"/>
    </location>
</feature>
<evidence type="ECO:0000256" key="5">
    <source>
        <dbReference type="ARBA" id="ARBA00022989"/>
    </source>
</evidence>
<protein>
    <submittedName>
        <fullName evidence="9">DHA2 family efflux MFS transporter permease subunit</fullName>
    </submittedName>
</protein>
<evidence type="ECO:0000313" key="10">
    <source>
        <dbReference type="Proteomes" id="UP000598488"/>
    </source>
</evidence>
<feature type="transmembrane region" description="Helical" evidence="7">
    <location>
        <begin position="369"/>
        <end position="392"/>
    </location>
</feature>
<evidence type="ECO:0000256" key="4">
    <source>
        <dbReference type="ARBA" id="ARBA00022692"/>
    </source>
</evidence>
<comment type="caution">
    <text evidence="9">The sequence shown here is derived from an EMBL/GenBank/DDBJ whole genome shotgun (WGS) entry which is preliminary data.</text>
</comment>
<dbReference type="RefSeq" id="WP_199463205.1">
    <property type="nucleotide sequence ID" value="NZ_JAEMUH010000012.1"/>
</dbReference>
<sequence>MNVTHELINDTGLTRQHYHRVILCLIVGSVLPLLDATVVGVMLPVLAQEFSTSLSELQWVATLYALAAACTIPLTAWLTRCFGSKNIWLLGLSVFLLGSLLCGISDSPTTLILSRIIQGVGAGILTPVMQSVLLFEVGRGHFKAAMAAVAVPAVIAPILGPVLAGWLMEFGSWRWVFLINLPIATLALVLAKVLLTQGTKTTKEALDWQGWLLFSISIGLILYLLSNVSQAASSASSLEFSVIMLVVCLMASIAFIRHALSSKSAPIVDIRLFSISSFFSSCGLLLISSSVFYGSLFILPLFLIEKVALSPFLASVMISVSGIGALFSRSYIAKLVSKLGTSWTAYLGITLAIVGTIPLLFPLTTFNTLIVLAVCMFIRGGGLGILTLLAMTHAYHDVPTEKVADASSLSRTMTMLGAAFGAAAVVLLERCAMYGGQNGYEWVIYGLLAGTLCCVFPAWKLRV</sequence>
<reference evidence="9 10" key="1">
    <citation type="submission" date="2020-12" db="EMBL/GenBank/DDBJ databases">
        <title>Comparative genome analysis of fungal antagonists Marinomonas ostreistagni 398 and M. spartinae 468.</title>
        <authorList>
            <person name="Fields J.L."/>
            <person name="Mavrodi O.V."/>
            <person name="Biber P.D."/>
            <person name="Indest K.J."/>
            <person name="Mavrodi D.V."/>
        </authorList>
    </citation>
    <scope>NUCLEOTIDE SEQUENCE [LARGE SCALE GENOMIC DNA]</scope>
    <source>
        <strain evidence="9 10">USM7</strain>
    </source>
</reference>
<keyword evidence="6 7" id="KW-0472">Membrane</keyword>
<feature type="transmembrane region" description="Helical" evidence="7">
    <location>
        <begin position="147"/>
        <end position="167"/>
    </location>
</feature>
<accession>A0ABS0ZFB9</accession>
<organism evidence="9 10">
    <name type="scientific">Marinomonas ostreistagni</name>
    <dbReference type="NCBI Taxonomy" id="359209"/>
    <lineage>
        <taxon>Bacteria</taxon>
        <taxon>Pseudomonadati</taxon>
        <taxon>Pseudomonadota</taxon>
        <taxon>Gammaproteobacteria</taxon>
        <taxon>Oceanospirillales</taxon>
        <taxon>Oceanospirillaceae</taxon>
        <taxon>Marinomonas</taxon>
    </lineage>
</organism>
<dbReference type="Proteomes" id="UP000598488">
    <property type="component" value="Unassembled WGS sequence"/>
</dbReference>
<keyword evidence="10" id="KW-1185">Reference proteome</keyword>
<feature type="transmembrane region" description="Helical" evidence="7">
    <location>
        <begin position="238"/>
        <end position="260"/>
    </location>
</feature>
<dbReference type="PANTHER" id="PTHR42718:SF46">
    <property type="entry name" value="BLR6921 PROTEIN"/>
    <property type="match status" value="1"/>
</dbReference>
<evidence type="ECO:0000256" key="3">
    <source>
        <dbReference type="ARBA" id="ARBA00022475"/>
    </source>
</evidence>
<dbReference type="PANTHER" id="PTHR42718">
    <property type="entry name" value="MAJOR FACILITATOR SUPERFAMILY MULTIDRUG TRANSPORTER MFSC"/>
    <property type="match status" value="1"/>
</dbReference>
<dbReference type="PROSITE" id="PS50850">
    <property type="entry name" value="MFS"/>
    <property type="match status" value="1"/>
</dbReference>
<feature type="transmembrane region" description="Helical" evidence="7">
    <location>
        <begin position="59"/>
        <end position="79"/>
    </location>
</feature>
<evidence type="ECO:0000259" key="8">
    <source>
        <dbReference type="PROSITE" id="PS50850"/>
    </source>
</evidence>
<feature type="transmembrane region" description="Helical" evidence="7">
    <location>
        <begin position="206"/>
        <end position="226"/>
    </location>
</feature>
<evidence type="ECO:0000256" key="6">
    <source>
        <dbReference type="ARBA" id="ARBA00023136"/>
    </source>
</evidence>